<dbReference type="RefSeq" id="WP_160558437.1">
    <property type="nucleotide sequence ID" value="NZ_QZDT01000001.1"/>
</dbReference>
<organism evidence="3 4">
    <name type="scientific">Parablautia muri</name>
    <dbReference type="NCBI Taxonomy" id="2320879"/>
    <lineage>
        <taxon>Bacteria</taxon>
        <taxon>Bacillati</taxon>
        <taxon>Bacillota</taxon>
        <taxon>Clostridia</taxon>
        <taxon>Lachnospirales</taxon>
        <taxon>Lachnospiraceae</taxon>
        <taxon>Parablautia</taxon>
    </lineage>
</organism>
<dbReference type="Pfam" id="PF01039">
    <property type="entry name" value="Carboxyl_trans"/>
    <property type="match status" value="1"/>
</dbReference>
<comment type="caution">
    <text evidence="3">The sequence shown here is derived from an EMBL/GenBank/DDBJ whole genome shotgun (WGS) entry which is preliminary data.</text>
</comment>
<gene>
    <name evidence="3" type="ORF">D5281_01885</name>
</gene>
<dbReference type="InterPro" id="IPR034733">
    <property type="entry name" value="AcCoA_carboxyl_beta"/>
</dbReference>
<dbReference type="PANTHER" id="PTHR43842">
    <property type="entry name" value="PROPIONYL-COA CARBOXYLASE BETA CHAIN"/>
    <property type="match status" value="1"/>
</dbReference>
<dbReference type="Proteomes" id="UP001154420">
    <property type="component" value="Unassembled WGS sequence"/>
</dbReference>
<dbReference type="SUPFAM" id="SSF52096">
    <property type="entry name" value="ClpP/crotonase"/>
    <property type="match status" value="2"/>
</dbReference>
<reference evidence="3" key="1">
    <citation type="submission" date="2018-09" db="EMBL/GenBank/DDBJ databases">
        <title>Murine metabolic-syndrome-specific gut microbial biobank.</title>
        <authorList>
            <person name="Liu C."/>
        </authorList>
    </citation>
    <scope>NUCLEOTIDE SEQUENCE</scope>
    <source>
        <strain evidence="3">D42-62</strain>
    </source>
</reference>
<evidence type="ECO:0000313" key="4">
    <source>
        <dbReference type="Proteomes" id="UP001154420"/>
    </source>
</evidence>
<dbReference type="PROSITE" id="PS50980">
    <property type="entry name" value="COA_CT_NTER"/>
    <property type="match status" value="1"/>
</dbReference>
<proteinExistence type="predicted"/>
<dbReference type="InterPro" id="IPR011763">
    <property type="entry name" value="COA_CT_C"/>
</dbReference>
<sequence length="515" mass="57104">MVWNSQVKKTYEDTKAQLYISGGTERLAREHEKGKLTARERMAMLFDNKVYSEINMLVKSRTSLEDLHKKTYLGDGVIACYGKINGITAYAVAQDCTISGGAGGEAHVQKICQTLELALKTKSPFICLCDSGGAKIEEGIISLSAYSKLFYLNTQASGYIPQIAAIMGNCAGGSSYSPAMCDYIFMVKNTSQFFITGPRVIKELTGEVITMEDLGGSEVHSQYSGVANFVCENDAECIQEIKKLLNYTCIKEKPFKITIRNNYKELGRKIEEIVTENARHSYDVRQVISCLVDEESFFEISSNFGRNIVIGFCRLDGKTTGIVANQPCVLGGAIDCDASDKCARFVRFCDSFEIPLLIMIDVPGFYPGAAEEKKGILRHGSKMLYAFSEATIPKISLIMRKAYGGAYCAMNSKASGADMVYAWPICEIAVMGAEGAVDVMYNKQIKQAENPTEFRQEKIDSYKEKYLNPYFAASLGMVDEVILPEETREKIIQAFDALKNKEIKVYSKKHGNIPL</sequence>
<dbReference type="Gene3D" id="3.90.226.10">
    <property type="entry name" value="2-enoyl-CoA Hydratase, Chain A, domain 1"/>
    <property type="match status" value="2"/>
</dbReference>
<accession>A0A9X5BCA4</accession>
<dbReference type="InterPro" id="IPR011762">
    <property type="entry name" value="COA_CT_N"/>
</dbReference>
<keyword evidence="4" id="KW-1185">Reference proteome</keyword>
<dbReference type="InterPro" id="IPR051047">
    <property type="entry name" value="AccD/PCCB"/>
</dbReference>
<dbReference type="OrthoDB" id="9803706at2"/>
<feature type="domain" description="CoA carboxyltransferase C-terminal" evidence="2">
    <location>
        <begin position="265"/>
        <end position="508"/>
    </location>
</feature>
<evidence type="ECO:0000259" key="2">
    <source>
        <dbReference type="PROSITE" id="PS50989"/>
    </source>
</evidence>
<dbReference type="PROSITE" id="PS50989">
    <property type="entry name" value="COA_CT_CTER"/>
    <property type="match status" value="1"/>
</dbReference>
<evidence type="ECO:0000259" key="1">
    <source>
        <dbReference type="PROSITE" id="PS50980"/>
    </source>
</evidence>
<protein>
    <submittedName>
        <fullName evidence="3">Acyl-CoA carboxylase subunit beta</fullName>
    </submittedName>
</protein>
<dbReference type="EMBL" id="QZDT01000001">
    <property type="protein sequence ID" value="NBJ91366.1"/>
    <property type="molecule type" value="Genomic_DNA"/>
</dbReference>
<dbReference type="GO" id="GO:0009317">
    <property type="term" value="C:acetyl-CoA carboxylase complex"/>
    <property type="evidence" value="ECO:0007669"/>
    <property type="project" value="TreeGrafter"/>
</dbReference>
<dbReference type="InterPro" id="IPR029045">
    <property type="entry name" value="ClpP/crotonase-like_dom_sf"/>
</dbReference>
<dbReference type="PANTHER" id="PTHR43842:SF2">
    <property type="entry name" value="PROPIONYL-COA CARBOXYLASE BETA CHAIN, MITOCHONDRIAL"/>
    <property type="match status" value="1"/>
</dbReference>
<feature type="domain" description="CoA carboxyltransferase N-terminal" evidence="1">
    <location>
        <begin position="1"/>
        <end position="260"/>
    </location>
</feature>
<name>A0A9X5BCA4_9FIRM</name>
<dbReference type="GO" id="GO:0004658">
    <property type="term" value="F:propionyl-CoA carboxylase activity"/>
    <property type="evidence" value="ECO:0007669"/>
    <property type="project" value="TreeGrafter"/>
</dbReference>
<evidence type="ECO:0000313" key="3">
    <source>
        <dbReference type="EMBL" id="NBJ91366.1"/>
    </source>
</evidence>
<dbReference type="AlphaFoldDB" id="A0A9X5BCA4"/>